<evidence type="ECO:0000313" key="1">
    <source>
        <dbReference type="EMBL" id="KAG2264559.1"/>
    </source>
</evidence>
<proteinExistence type="predicted"/>
<dbReference type="EMBL" id="JAAMPC010000014">
    <property type="protein sequence ID" value="KAG2264559.1"/>
    <property type="molecule type" value="Genomic_DNA"/>
</dbReference>
<name>A0A8X7Q666_BRACI</name>
<comment type="caution">
    <text evidence="1">The sequence shown here is derived from an EMBL/GenBank/DDBJ whole genome shotgun (WGS) entry which is preliminary data.</text>
</comment>
<protein>
    <submittedName>
        <fullName evidence="1">Uncharacterized protein</fullName>
    </submittedName>
</protein>
<reference evidence="1 2" key="1">
    <citation type="submission" date="2020-02" db="EMBL/GenBank/DDBJ databases">
        <authorList>
            <person name="Ma Q."/>
            <person name="Huang Y."/>
            <person name="Song X."/>
            <person name="Pei D."/>
        </authorList>
    </citation>
    <scope>NUCLEOTIDE SEQUENCE [LARGE SCALE GENOMIC DNA]</scope>
    <source>
        <strain evidence="1">Sxm20200214</strain>
        <tissue evidence="1">Leaf</tissue>
    </source>
</reference>
<keyword evidence="2" id="KW-1185">Reference proteome</keyword>
<dbReference type="AlphaFoldDB" id="A0A8X7Q666"/>
<organism evidence="1 2">
    <name type="scientific">Brassica carinata</name>
    <name type="common">Ethiopian mustard</name>
    <name type="synonym">Abyssinian cabbage</name>
    <dbReference type="NCBI Taxonomy" id="52824"/>
    <lineage>
        <taxon>Eukaryota</taxon>
        <taxon>Viridiplantae</taxon>
        <taxon>Streptophyta</taxon>
        <taxon>Embryophyta</taxon>
        <taxon>Tracheophyta</taxon>
        <taxon>Spermatophyta</taxon>
        <taxon>Magnoliopsida</taxon>
        <taxon>eudicotyledons</taxon>
        <taxon>Gunneridae</taxon>
        <taxon>Pentapetalae</taxon>
        <taxon>rosids</taxon>
        <taxon>malvids</taxon>
        <taxon>Brassicales</taxon>
        <taxon>Brassicaceae</taxon>
        <taxon>Brassiceae</taxon>
        <taxon>Brassica</taxon>
    </lineage>
</organism>
<evidence type="ECO:0000313" key="2">
    <source>
        <dbReference type="Proteomes" id="UP000886595"/>
    </source>
</evidence>
<sequence length="69" mass="8012">MEATNSKSMEKLQGLLEIRKLDHELKKQDFEMKDKLNKQHMLETLLAKNVPLSETELALKDKLISDMLS</sequence>
<gene>
    <name evidence="1" type="ORF">Bca52824_071638</name>
</gene>
<dbReference type="OrthoDB" id="10377230at2759"/>
<dbReference type="Proteomes" id="UP000886595">
    <property type="component" value="Unassembled WGS sequence"/>
</dbReference>
<accession>A0A8X7Q666</accession>